<dbReference type="EMBL" id="OC923531">
    <property type="protein sequence ID" value="CAD7654905.1"/>
    <property type="molecule type" value="Genomic_DNA"/>
</dbReference>
<dbReference type="InterPro" id="IPR050227">
    <property type="entry name" value="Rab"/>
</dbReference>
<evidence type="ECO:0000313" key="3">
    <source>
        <dbReference type="EMBL" id="CAD7654905.1"/>
    </source>
</evidence>
<gene>
    <name evidence="3" type="ORF">ONB1V03_LOCUS11550</name>
</gene>
<dbReference type="FunFam" id="3.40.50.300:FF:001447">
    <property type="entry name" value="Ras-related protein Rab-1B"/>
    <property type="match status" value="1"/>
</dbReference>
<accession>A0A7R9M7T5</accession>
<dbReference type="Pfam" id="PF00071">
    <property type="entry name" value="Ras"/>
    <property type="match status" value="1"/>
</dbReference>
<dbReference type="EMBL" id="CAJPVJ010008706">
    <property type="protein sequence ID" value="CAG2172092.1"/>
    <property type="molecule type" value="Genomic_DNA"/>
</dbReference>
<dbReference type="SMART" id="SM00175">
    <property type="entry name" value="RAB"/>
    <property type="match status" value="1"/>
</dbReference>
<evidence type="ECO:0000313" key="4">
    <source>
        <dbReference type="Proteomes" id="UP000728032"/>
    </source>
</evidence>
<reference evidence="3" key="1">
    <citation type="submission" date="2020-11" db="EMBL/GenBank/DDBJ databases">
        <authorList>
            <person name="Tran Van P."/>
        </authorList>
    </citation>
    <scope>NUCLEOTIDE SEQUENCE</scope>
</reference>
<dbReference type="SMART" id="SM00173">
    <property type="entry name" value="RAS"/>
    <property type="match status" value="1"/>
</dbReference>
<dbReference type="Proteomes" id="UP000728032">
    <property type="component" value="Unassembled WGS sequence"/>
</dbReference>
<name>A0A7R9M7T5_9ACAR</name>
<protein>
    <submittedName>
        <fullName evidence="3">Uncharacterized protein</fullName>
    </submittedName>
</protein>
<dbReference type="InterPro" id="IPR005225">
    <property type="entry name" value="Small_GTP-bd"/>
</dbReference>
<dbReference type="PRINTS" id="PR00449">
    <property type="entry name" value="RASTRNSFRMNG"/>
</dbReference>
<dbReference type="NCBIfam" id="TIGR00231">
    <property type="entry name" value="small_GTP"/>
    <property type="match status" value="1"/>
</dbReference>
<dbReference type="GO" id="GO:0003924">
    <property type="term" value="F:GTPase activity"/>
    <property type="evidence" value="ECO:0007669"/>
    <property type="project" value="InterPro"/>
</dbReference>
<dbReference type="Gene3D" id="3.40.50.300">
    <property type="entry name" value="P-loop containing nucleotide triphosphate hydrolases"/>
    <property type="match status" value="1"/>
</dbReference>
<dbReference type="PANTHER" id="PTHR47977">
    <property type="entry name" value="RAS-RELATED PROTEIN RAB"/>
    <property type="match status" value="1"/>
</dbReference>
<dbReference type="InterPro" id="IPR027417">
    <property type="entry name" value="P-loop_NTPase"/>
</dbReference>
<sequence>MGNCLQIDCIDCENDKKNSTIKRNSVYRPIYYFKILFVGDQNVGKSCLLSRLTNTCDDPISPTMGVDFARKSMYIDECLVKFHFWDPSGDQKFRNLLPNYFQGINAVLFMYDICDEQSFVSLNDSWCPIIRANARPQPLLKLIVANKSDLSSNRVISVSKGIQFANQTNSLFMEVSAKSGHNVDNLLFIIGQQLIAIQNQLSQQ</sequence>
<dbReference type="AlphaFoldDB" id="A0A7R9M7T5"/>
<dbReference type="SMART" id="SM00174">
    <property type="entry name" value="RHO"/>
    <property type="match status" value="1"/>
</dbReference>
<keyword evidence="4" id="KW-1185">Reference proteome</keyword>
<evidence type="ECO:0000256" key="1">
    <source>
        <dbReference type="ARBA" id="ARBA00022741"/>
    </source>
</evidence>
<evidence type="ECO:0000256" key="2">
    <source>
        <dbReference type="ARBA" id="ARBA00023134"/>
    </source>
</evidence>
<dbReference type="PROSITE" id="PS51419">
    <property type="entry name" value="RAB"/>
    <property type="match status" value="1"/>
</dbReference>
<dbReference type="OrthoDB" id="6500844at2759"/>
<dbReference type="InterPro" id="IPR001806">
    <property type="entry name" value="Small_GTPase"/>
</dbReference>
<dbReference type="SUPFAM" id="SSF52540">
    <property type="entry name" value="P-loop containing nucleoside triphosphate hydrolases"/>
    <property type="match status" value="1"/>
</dbReference>
<dbReference type="CDD" id="cd00154">
    <property type="entry name" value="Rab"/>
    <property type="match status" value="1"/>
</dbReference>
<proteinExistence type="predicted"/>
<keyword evidence="2" id="KW-0342">GTP-binding</keyword>
<organism evidence="3">
    <name type="scientific">Oppiella nova</name>
    <dbReference type="NCBI Taxonomy" id="334625"/>
    <lineage>
        <taxon>Eukaryota</taxon>
        <taxon>Metazoa</taxon>
        <taxon>Ecdysozoa</taxon>
        <taxon>Arthropoda</taxon>
        <taxon>Chelicerata</taxon>
        <taxon>Arachnida</taxon>
        <taxon>Acari</taxon>
        <taxon>Acariformes</taxon>
        <taxon>Sarcoptiformes</taxon>
        <taxon>Oribatida</taxon>
        <taxon>Brachypylina</taxon>
        <taxon>Oppioidea</taxon>
        <taxon>Oppiidae</taxon>
        <taxon>Oppiella</taxon>
    </lineage>
</organism>
<keyword evidence="1" id="KW-0547">Nucleotide-binding</keyword>
<dbReference type="GO" id="GO:0005525">
    <property type="term" value="F:GTP binding"/>
    <property type="evidence" value="ECO:0007669"/>
    <property type="project" value="UniProtKB-KW"/>
</dbReference>